<evidence type="ECO:0000313" key="1">
    <source>
        <dbReference type="EMBL" id="KKL25422.1"/>
    </source>
</evidence>
<dbReference type="EMBL" id="LAZR01036220">
    <property type="protein sequence ID" value="KKL25422.1"/>
    <property type="molecule type" value="Genomic_DNA"/>
</dbReference>
<comment type="caution">
    <text evidence="1">The sequence shown here is derived from an EMBL/GenBank/DDBJ whole genome shotgun (WGS) entry which is preliminary data.</text>
</comment>
<sequence length="74" mass="8413">MSRILSNWIDSYLEYTEESEPAETYRLWCAIVTISAVLQRKCVFHWGALTFYPNVFVVLVGPPAARKGTAMDQA</sequence>
<proteinExistence type="predicted"/>
<reference evidence="1" key="1">
    <citation type="journal article" date="2015" name="Nature">
        <title>Complex archaea that bridge the gap between prokaryotes and eukaryotes.</title>
        <authorList>
            <person name="Spang A."/>
            <person name="Saw J.H."/>
            <person name="Jorgensen S.L."/>
            <person name="Zaremba-Niedzwiedzka K."/>
            <person name="Martijn J."/>
            <person name="Lind A.E."/>
            <person name="van Eijk R."/>
            <person name="Schleper C."/>
            <person name="Guy L."/>
            <person name="Ettema T.J."/>
        </authorList>
    </citation>
    <scope>NUCLEOTIDE SEQUENCE</scope>
</reference>
<evidence type="ECO:0008006" key="2">
    <source>
        <dbReference type="Google" id="ProtNLM"/>
    </source>
</evidence>
<gene>
    <name evidence="1" type="ORF">LCGC14_2405480</name>
</gene>
<feature type="non-terminal residue" evidence="1">
    <location>
        <position position="74"/>
    </location>
</feature>
<protein>
    <recommendedName>
        <fullName evidence="2">DUF3987 domain-containing protein</fullName>
    </recommendedName>
</protein>
<organism evidence="1">
    <name type="scientific">marine sediment metagenome</name>
    <dbReference type="NCBI Taxonomy" id="412755"/>
    <lineage>
        <taxon>unclassified sequences</taxon>
        <taxon>metagenomes</taxon>
        <taxon>ecological metagenomes</taxon>
    </lineage>
</organism>
<dbReference type="AlphaFoldDB" id="A0A0F9CG43"/>
<name>A0A0F9CG43_9ZZZZ</name>
<accession>A0A0F9CG43</accession>